<feature type="domain" description="Helicase ATP-binding" evidence="8">
    <location>
        <begin position="32"/>
        <end position="207"/>
    </location>
</feature>
<feature type="short sequence motif" description="Q motif" evidence="6">
    <location>
        <begin position="1"/>
        <end position="29"/>
    </location>
</feature>
<dbReference type="SUPFAM" id="SSF52540">
    <property type="entry name" value="P-loop containing nucleoside triphosphate hydrolases"/>
    <property type="match status" value="1"/>
</dbReference>
<protein>
    <submittedName>
        <fullName evidence="11">ATP-dependent RNA helicase RhlE</fullName>
    </submittedName>
</protein>
<dbReference type="GO" id="GO:0005524">
    <property type="term" value="F:ATP binding"/>
    <property type="evidence" value="ECO:0007669"/>
    <property type="project" value="UniProtKB-KW"/>
</dbReference>
<dbReference type="InterPro" id="IPR000629">
    <property type="entry name" value="RNA-helicase_DEAD-box_CS"/>
</dbReference>
<dbReference type="CDD" id="cd00268">
    <property type="entry name" value="DEADc"/>
    <property type="match status" value="1"/>
</dbReference>
<evidence type="ECO:0000256" key="3">
    <source>
        <dbReference type="ARBA" id="ARBA00022806"/>
    </source>
</evidence>
<feature type="domain" description="DEAD-box RNA helicase Q" evidence="10">
    <location>
        <begin position="1"/>
        <end position="29"/>
    </location>
</feature>
<evidence type="ECO:0000256" key="2">
    <source>
        <dbReference type="ARBA" id="ARBA00022801"/>
    </source>
</evidence>
<dbReference type="GO" id="GO:0003724">
    <property type="term" value="F:RNA helicase activity"/>
    <property type="evidence" value="ECO:0007669"/>
    <property type="project" value="InterPro"/>
</dbReference>
<comment type="similarity">
    <text evidence="5 7">Belongs to the DEAD box helicase family.</text>
</comment>
<keyword evidence="1 7" id="KW-0547">Nucleotide-binding</keyword>
<dbReference type="InterPro" id="IPR001650">
    <property type="entry name" value="Helicase_C-like"/>
</dbReference>
<dbReference type="InterPro" id="IPR050079">
    <property type="entry name" value="DEAD_box_RNA_helicase"/>
</dbReference>
<comment type="caution">
    <text evidence="11">The sequence shown here is derived from an EMBL/GenBank/DDBJ whole genome shotgun (WGS) entry which is preliminary data.</text>
</comment>
<proteinExistence type="inferred from homology"/>
<evidence type="ECO:0000313" key="11">
    <source>
        <dbReference type="EMBL" id="RZS76300.1"/>
    </source>
</evidence>
<dbReference type="EMBL" id="SGXA01000001">
    <property type="protein sequence ID" value="RZS76300.1"/>
    <property type="molecule type" value="Genomic_DNA"/>
</dbReference>
<dbReference type="PROSITE" id="PS51195">
    <property type="entry name" value="Q_MOTIF"/>
    <property type="match status" value="1"/>
</dbReference>
<dbReference type="PROSITE" id="PS51192">
    <property type="entry name" value="HELICASE_ATP_BIND_1"/>
    <property type="match status" value="1"/>
</dbReference>
<evidence type="ECO:0000256" key="6">
    <source>
        <dbReference type="PROSITE-ProRule" id="PRU00552"/>
    </source>
</evidence>
<dbReference type="PROSITE" id="PS51194">
    <property type="entry name" value="HELICASE_CTER"/>
    <property type="match status" value="1"/>
</dbReference>
<evidence type="ECO:0000256" key="4">
    <source>
        <dbReference type="ARBA" id="ARBA00022840"/>
    </source>
</evidence>
<reference evidence="11 12" key="1">
    <citation type="submission" date="2019-02" db="EMBL/GenBank/DDBJ databases">
        <title>Genomic Encyclopedia of Type Strains, Phase IV (KMG-IV): sequencing the most valuable type-strain genomes for metagenomic binning, comparative biology and taxonomic classification.</title>
        <authorList>
            <person name="Goeker M."/>
        </authorList>
    </citation>
    <scope>NUCLEOTIDE SEQUENCE [LARGE SCALE GENOMIC DNA]</scope>
    <source>
        <strain evidence="11 12">DSM 18116</strain>
    </source>
</reference>
<dbReference type="Pfam" id="PF00270">
    <property type="entry name" value="DEAD"/>
    <property type="match status" value="1"/>
</dbReference>
<keyword evidence="2 7" id="KW-0378">Hydrolase</keyword>
<dbReference type="AlphaFoldDB" id="A0A4Q7N5M5"/>
<keyword evidence="3 7" id="KW-0347">Helicase</keyword>
<keyword evidence="4 7" id="KW-0067">ATP-binding</keyword>
<dbReference type="SMART" id="SM00490">
    <property type="entry name" value="HELICc"/>
    <property type="match status" value="1"/>
</dbReference>
<name>A0A4Q7N5M5_9BACT</name>
<feature type="domain" description="Helicase C-terminal" evidence="9">
    <location>
        <begin position="233"/>
        <end position="378"/>
    </location>
</feature>
<dbReference type="InterPro" id="IPR014014">
    <property type="entry name" value="RNA_helicase_DEAD_Q_motif"/>
</dbReference>
<dbReference type="SMART" id="SM00487">
    <property type="entry name" value="DEXDc"/>
    <property type="match status" value="1"/>
</dbReference>
<dbReference type="GO" id="GO:0003676">
    <property type="term" value="F:nucleic acid binding"/>
    <property type="evidence" value="ECO:0007669"/>
    <property type="project" value="InterPro"/>
</dbReference>
<evidence type="ECO:0000259" key="10">
    <source>
        <dbReference type="PROSITE" id="PS51195"/>
    </source>
</evidence>
<dbReference type="PANTHER" id="PTHR47959">
    <property type="entry name" value="ATP-DEPENDENT RNA HELICASE RHLE-RELATED"/>
    <property type="match status" value="1"/>
</dbReference>
<dbReference type="GO" id="GO:0005829">
    <property type="term" value="C:cytosol"/>
    <property type="evidence" value="ECO:0007669"/>
    <property type="project" value="TreeGrafter"/>
</dbReference>
<dbReference type="Proteomes" id="UP000293874">
    <property type="component" value="Unassembled WGS sequence"/>
</dbReference>
<dbReference type="InterPro" id="IPR011545">
    <property type="entry name" value="DEAD/DEAH_box_helicase_dom"/>
</dbReference>
<dbReference type="GO" id="GO:0016787">
    <property type="term" value="F:hydrolase activity"/>
    <property type="evidence" value="ECO:0007669"/>
    <property type="project" value="UniProtKB-KW"/>
</dbReference>
<evidence type="ECO:0000259" key="8">
    <source>
        <dbReference type="PROSITE" id="PS51192"/>
    </source>
</evidence>
<dbReference type="InterPro" id="IPR014001">
    <property type="entry name" value="Helicase_ATP-bd"/>
</dbReference>
<dbReference type="PANTHER" id="PTHR47959:SF13">
    <property type="entry name" value="ATP-DEPENDENT RNA HELICASE RHLE"/>
    <property type="match status" value="1"/>
</dbReference>
<dbReference type="InterPro" id="IPR044742">
    <property type="entry name" value="DEAD/DEAH_RhlB"/>
</dbReference>
<dbReference type="Gene3D" id="3.40.50.300">
    <property type="entry name" value="P-loop containing nucleotide triphosphate hydrolases"/>
    <property type="match status" value="2"/>
</dbReference>
<dbReference type="PROSITE" id="PS00039">
    <property type="entry name" value="DEAD_ATP_HELICASE"/>
    <property type="match status" value="1"/>
</dbReference>
<evidence type="ECO:0000256" key="1">
    <source>
        <dbReference type="ARBA" id="ARBA00022741"/>
    </source>
</evidence>
<evidence type="ECO:0000259" key="9">
    <source>
        <dbReference type="PROSITE" id="PS51194"/>
    </source>
</evidence>
<evidence type="ECO:0000256" key="5">
    <source>
        <dbReference type="ARBA" id="ARBA00038437"/>
    </source>
</evidence>
<dbReference type="RefSeq" id="WP_130540604.1">
    <property type="nucleotide sequence ID" value="NZ_CP042431.1"/>
</dbReference>
<dbReference type="Pfam" id="PF00271">
    <property type="entry name" value="Helicase_C"/>
    <property type="match status" value="1"/>
</dbReference>
<dbReference type="OrthoDB" id="9762011at2"/>
<accession>A0A4Q7N5M5</accession>
<gene>
    <name evidence="11" type="ORF">EV199_2181</name>
</gene>
<sequence length="380" mass="42402">MAFSELGLSAPLLKAIGEQSFTQPTPVQQQSIPAILQGKDILGISKTGSGKTAGYVLPILELCRRRVEKKDRHVRVLVIVPTRELAIQVNDVCKTFCAYLPNDIKTMAVYGGVSINPQMMALHGIEILIATPGRLIDLIHHKTVHLSQVDILVLDEADKMLNLGFKEEMDNVFQLLPAKRQNLLFSATASEDIEDMQRHLLRQPVTIEVVDEEQSIELIEQLAYHVTEARKGPLLRYLIKNEGMQQVLVFTSAVRTADNLTGKLIKNKIQAASLHGHLSQTARLETLQRFKAGKLRVLVASDLASRGIDIQQLPIVINYELPRSPKDYIHRIGRTGRAGISGKAVSLICPDDQHHFDIIQKKMGKKVEIRESDDLNLQGF</sequence>
<evidence type="ECO:0000256" key="7">
    <source>
        <dbReference type="RuleBase" id="RU000492"/>
    </source>
</evidence>
<keyword evidence="12" id="KW-1185">Reference proteome</keyword>
<organism evidence="11 12">
    <name type="scientific">Pseudobacter ginsenosidimutans</name>
    <dbReference type="NCBI Taxonomy" id="661488"/>
    <lineage>
        <taxon>Bacteria</taxon>
        <taxon>Pseudomonadati</taxon>
        <taxon>Bacteroidota</taxon>
        <taxon>Chitinophagia</taxon>
        <taxon>Chitinophagales</taxon>
        <taxon>Chitinophagaceae</taxon>
        <taxon>Pseudobacter</taxon>
    </lineage>
</organism>
<evidence type="ECO:0000313" key="12">
    <source>
        <dbReference type="Proteomes" id="UP000293874"/>
    </source>
</evidence>
<dbReference type="InterPro" id="IPR027417">
    <property type="entry name" value="P-loop_NTPase"/>
</dbReference>
<dbReference type="CDD" id="cd18787">
    <property type="entry name" value="SF2_C_DEAD"/>
    <property type="match status" value="1"/>
</dbReference>